<dbReference type="SUPFAM" id="SSF51735">
    <property type="entry name" value="NAD(P)-binding Rossmann-fold domains"/>
    <property type="match status" value="1"/>
</dbReference>
<dbReference type="InterPro" id="IPR045309">
    <property type="entry name" value="ABA2-like"/>
</dbReference>
<reference evidence="4" key="1">
    <citation type="journal article" date="2016" name="Nat. Genet.">
        <title>A high-quality carrot genome assembly provides new insights into carotenoid accumulation and asterid genome evolution.</title>
        <authorList>
            <person name="Iorizzo M."/>
            <person name="Ellison S."/>
            <person name="Senalik D."/>
            <person name="Zeng P."/>
            <person name="Satapoomin P."/>
            <person name="Huang J."/>
            <person name="Bowman M."/>
            <person name="Iovene M."/>
            <person name="Sanseverino W."/>
            <person name="Cavagnaro P."/>
            <person name="Yildiz M."/>
            <person name="Macko-Podgorni A."/>
            <person name="Moranska E."/>
            <person name="Grzebelus E."/>
            <person name="Grzebelus D."/>
            <person name="Ashrafi H."/>
            <person name="Zheng Z."/>
            <person name="Cheng S."/>
            <person name="Spooner D."/>
            <person name="Van Deynze A."/>
            <person name="Simon P."/>
        </authorList>
    </citation>
    <scope>NUCLEOTIDE SEQUENCE</scope>
    <source>
        <tissue evidence="4">Leaf</tissue>
    </source>
</reference>
<dbReference type="PRINTS" id="PR00081">
    <property type="entry name" value="GDHRDH"/>
</dbReference>
<dbReference type="OMA" id="NAVMFFA"/>
<proteinExistence type="inferred from homology"/>
<gene>
    <name evidence="4" type="ORF">DCAR_0830394</name>
</gene>
<dbReference type="Gramene" id="KZM83682">
    <property type="protein sequence ID" value="KZM83682"/>
    <property type="gene ID" value="DCAR_028896"/>
</dbReference>
<dbReference type="InterPro" id="IPR036291">
    <property type="entry name" value="NAD(P)-bd_dom_sf"/>
</dbReference>
<dbReference type="InterPro" id="IPR002347">
    <property type="entry name" value="SDR_fam"/>
</dbReference>
<keyword evidence="2" id="KW-0560">Oxidoreductase</keyword>
<dbReference type="AlphaFoldDB" id="A0A175YLH0"/>
<dbReference type="PANTHER" id="PTHR43180:SF41">
    <property type="entry name" value="SHORT-CHAIN DEHYDROGENASE REDUCTASE 2A"/>
    <property type="match status" value="1"/>
</dbReference>
<reference evidence="4" key="2">
    <citation type="submission" date="2022-03" db="EMBL/GenBank/DDBJ databases">
        <title>Draft title - Genomic analysis of global carrot germplasm unveils the trajectory of domestication and the origin of high carotenoid orange carrot.</title>
        <authorList>
            <person name="Iorizzo M."/>
            <person name="Ellison S."/>
            <person name="Senalik D."/>
            <person name="Macko-Podgorni A."/>
            <person name="Grzebelus D."/>
            <person name="Bostan H."/>
            <person name="Rolling W."/>
            <person name="Curaba J."/>
            <person name="Simon P."/>
        </authorList>
    </citation>
    <scope>NUCLEOTIDE SEQUENCE</scope>
    <source>
        <tissue evidence="4">Leaf</tissue>
    </source>
</reference>
<dbReference type="Pfam" id="PF13561">
    <property type="entry name" value="adh_short_C2"/>
    <property type="match status" value="1"/>
</dbReference>
<name>A0A175YLH0_DAUCS</name>
<dbReference type="GO" id="GO:0016616">
    <property type="term" value="F:oxidoreductase activity, acting on the CH-OH group of donors, NAD or NADP as acceptor"/>
    <property type="evidence" value="ECO:0007669"/>
    <property type="project" value="InterPro"/>
</dbReference>
<dbReference type="PRINTS" id="PR00080">
    <property type="entry name" value="SDRFAMILY"/>
</dbReference>
<evidence type="ECO:0000256" key="3">
    <source>
        <dbReference type="RuleBase" id="RU000363"/>
    </source>
</evidence>
<evidence type="ECO:0000313" key="4">
    <source>
        <dbReference type="EMBL" id="WOH10917.1"/>
    </source>
</evidence>
<sequence length="308" mass="31987">MPSPSMPDNIGQGTQTLELETSLAPPSSHKRMEGKIAIVTGGAKGIGEATVRLFVQHGAKVVIADVDDAAGQALATALAPSVTFMHCDVTSEQDIKNLIDSTVSSHGRLDVFFNNAGLLGSQTQHKSILNFDVDEFDRLVSVNVRGMALGMKHAARVMIPQGYGCIISTASVAGIMGGLGPNAYTATNHAVVGLTKNVSCELGRYGIKVNCISPSGIATSMLVNAWKGGRGDEVGIGAMSSETGSSTEEVAKMEACMKKIANLKGPTLRAADVAEAALYLASDESKYVSGHNLVLDGGITSSKDFVGF</sequence>
<dbReference type="PANTHER" id="PTHR43180">
    <property type="entry name" value="3-OXOACYL-(ACYL-CARRIER-PROTEIN) REDUCTASE (AFU_ORTHOLOGUE AFUA_6G11210)"/>
    <property type="match status" value="1"/>
</dbReference>
<comment type="similarity">
    <text evidence="1 3">Belongs to the short-chain dehydrogenases/reductases (SDR) family.</text>
</comment>
<dbReference type="FunFam" id="3.40.50.720:FF:000084">
    <property type="entry name" value="Short-chain dehydrogenase reductase"/>
    <property type="match status" value="1"/>
</dbReference>
<dbReference type="KEGG" id="dcr:108197274"/>
<evidence type="ECO:0000256" key="2">
    <source>
        <dbReference type="ARBA" id="ARBA00023002"/>
    </source>
</evidence>
<dbReference type="OrthoDB" id="294295at2759"/>
<accession>A0A175YLH0</accession>
<protein>
    <submittedName>
        <fullName evidence="4">Uncharacterized protein</fullName>
    </submittedName>
</protein>
<organism evidence="4 5">
    <name type="scientific">Daucus carota subsp. sativus</name>
    <name type="common">Carrot</name>
    <dbReference type="NCBI Taxonomy" id="79200"/>
    <lineage>
        <taxon>Eukaryota</taxon>
        <taxon>Viridiplantae</taxon>
        <taxon>Streptophyta</taxon>
        <taxon>Embryophyta</taxon>
        <taxon>Tracheophyta</taxon>
        <taxon>Spermatophyta</taxon>
        <taxon>Magnoliopsida</taxon>
        <taxon>eudicotyledons</taxon>
        <taxon>Gunneridae</taxon>
        <taxon>Pentapetalae</taxon>
        <taxon>asterids</taxon>
        <taxon>campanulids</taxon>
        <taxon>Apiales</taxon>
        <taxon>Apiaceae</taxon>
        <taxon>Apioideae</taxon>
        <taxon>Scandiceae</taxon>
        <taxon>Daucinae</taxon>
        <taxon>Daucus</taxon>
        <taxon>Daucus sect. Daucus</taxon>
    </lineage>
</organism>
<dbReference type="Pfam" id="PF00106">
    <property type="entry name" value="adh_short"/>
    <property type="match status" value="1"/>
</dbReference>
<evidence type="ECO:0000256" key="1">
    <source>
        <dbReference type="ARBA" id="ARBA00006484"/>
    </source>
</evidence>
<keyword evidence="5" id="KW-1185">Reference proteome</keyword>
<evidence type="ECO:0000313" key="5">
    <source>
        <dbReference type="Proteomes" id="UP000077755"/>
    </source>
</evidence>
<dbReference type="CDD" id="cd05326">
    <property type="entry name" value="secoisolariciresinol-DH_like_SDR_c"/>
    <property type="match status" value="1"/>
</dbReference>
<dbReference type="Proteomes" id="UP000077755">
    <property type="component" value="Chromosome 8"/>
</dbReference>
<dbReference type="EMBL" id="CP093350">
    <property type="protein sequence ID" value="WOH10917.1"/>
    <property type="molecule type" value="Genomic_DNA"/>
</dbReference>
<dbReference type="Gene3D" id="3.40.50.720">
    <property type="entry name" value="NAD(P)-binding Rossmann-like Domain"/>
    <property type="match status" value="1"/>
</dbReference>